<dbReference type="GO" id="GO:0008270">
    <property type="term" value="F:zinc ion binding"/>
    <property type="evidence" value="ECO:0007669"/>
    <property type="project" value="InterPro"/>
</dbReference>
<comment type="subcellular location">
    <subcellularLocation>
        <location evidence="1">Nucleus</location>
    </subcellularLocation>
</comment>
<evidence type="ECO:0000256" key="1">
    <source>
        <dbReference type="ARBA" id="ARBA00004123"/>
    </source>
</evidence>
<keyword evidence="4" id="KW-0238">DNA-binding</keyword>
<dbReference type="InterPro" id="IPR036864">
    <property type="entry name" value="Zn2-C6_fun-type_DNA-bd_sf"/>
</dbReference>
<dbReference type="GO" id="GO:0043565">
    <property type="term" value="F:sequence-specific DNA binding"/>
    <property type="evidence" value="ECO:0007669"/>
    <property type="project" value="TreeGrafter"/>
</dbReference>
<gene>
    <name evidence="8" type="ORF">ASPGLDRAFT_138200</name>
</gene>
<protein>
    <recommendedName>
        <fullName evidence="7">Zn(2)-C6 fungal-type domain-containing protein</fullName>
    </recommendedName>
</protein>
<dbReference type="RefSeq" id="XP_022395484.1">
    <property type="nucleotide sequence ID" value="XM_022541593.1"/>
</dbReference>
<keyword evidence="9" id="KW-1185">Reference proteome</keyword>
<dbReference type="Pfam" id="PF00172">
    <property type="entry name" value="Zn_clus"/>
    <property type="match status" value="1"/>
</dbReference>
<keyword evidence="5" id="KW-0804">Transcription</keyword>
<reference evidence="9" key="1">
    <citation type="journal article" date="2017" name="Genome Biol.">
        <title>Comparative genomics reveals high biological diversity and specific adaptations in the industrially and medically important fungal genus Aspergillus.</title>
        <authorList>
            <person name="de Vries R.P."/>
            <person name="Riley R."/>
            <person name="Wiebenga A."/>
            <person name="Aguilar-Osorio G."/>
            <person name="Amillis S."/>
            <person name="Uchima C.A."/>
            <person name="Anderluh G."/>
            <person name="Asadollahi M."/>
            <person name="Askin M."/>
            <person name="Barry K."/>
            <person name="Battaglia E."/>
            <person name="Bayram O."/>
            <person name="Benocci T."/>
            <person name="Braus-Stromeyer S.A."/>
            <person name="Caldana C."/>
            <person name="Canovas D."/>
            <person name="Cerqueira G.C."/>
            <person name="Chen F."/>
            <person name="Chen W."/>
            <person name="Choi C."/>
            <person name="Clum A."/>
            <person name="Dos Santos R.A."/>
            <person name="Damasio A.R."/>
            <person name="Diallinas G."/>
            <person name="Emri T."/>
            <person name="Fekete E."/>
            <person name="Flipphi M."/>
            <person name="Freyberg S."/>
            <person name="Gallo A."/>
            <person name="Gournas C."/>
            <person name="Habgood R."/>
            <person name="Hainaut M."/>
            <person name="Harispe M.L."/>
            <person name="Henrissat B."/>
            <person name="Hilden K.S."/>
            <person name="Hope R."/>
            <person name="Hossain A."/>
            <person name="Karabika E."/>
            <person name="Karaffa L."/>
            <person name="Karanyi Z."/>
            <person name="Krasevec N."/>
            <person name="Kuo A."/>
            <person name="Kusch H."/>
            <person name="LaButti K."/>
            <person name="Lagendijk E.L."/>
            <person name="Lapidus A."/>
            <person name="Levasseur A."/>
            <person name="Lindquist E."/>
            <person name="Lipzen A."/>
            <person name="Logrieco A.F."/>
            <person name="MacCabe A."/>
            <person name="Maekelae M.R."/>
            <person name="Malavazi I."/>
            <person name="Melin P."/>
            <person name="Meyer V."/>
            <person name="Mielnichuk N."/>
            <person name="Miskei M."/>
            <person name="Molnar A.P."/>
            <person name="Mule G."/>
            <person name="Ngan C.Y."/>
            <person name="Orejas M."/>
            <person name="Orosz E."/>
            <person name="Ouedraogo J.P."/>
            <person name="Overkamp K.M."/>
            <person name="Park H.-S."/>
            <person name="Perrone G."/>
            <person name="Piumi F."/>
            <person name="Punt P.J."/>
            <person name="Ram A.F."/>
            <person name="Ramon A."/>
            <person name="Rauscher S."/>
            <person name="Record E."/>
            <person name="Riano-Pachon D.M."/>
            <person name="Robert V."/>
            <person name="Roehrig J."/>
            <person name="Ruller R."/>
            <person name="Salamov A."/>
            <person name="Salih N.S."/>
            <person name="Samson R.A."/>
            <person name="Sandor E."/>
            <person name="Sanguinetti M."/>
            <person name="Schuetze T."/>
            <person name="Sepcic K."/>
            <person name="Shelest E."/>
            <person name="Sherlock G."/>
            <person name="Sophianopoulou V."/>
            <person name="Squina F.M."/>
            <person name="Sun H."/>
            <person name="Susca A."/>
            <person name="Todd R.B."/>
            <person name="Tsang A."/>
            <person name="Unkles S.E."/>
            <person name="van de Wiele N."/>
            <person name="van Rossen-Uffink D."/>
            <person name="Oliveira J.V."/>
            <person name="Vesth T.C."/>
            <person name="Visser J."/>
            <person name="Yu J.-H."/>
            <person name="Zhou M."/>
            <person name="Andersen M.R."/>
            <person name="Archer D.B."/>
            <person name="Baker S.E."/>
            <person name="Benoit I."/>
            <person name="Brakhage A.A."/>
            <person name="Braus G.H."/>
            <person name="Fischer R."/>
            <person name="Frisvad J.C."/>
            <person name="Goldman G.H."/>
            <person name="Houbraken J."/>
            <person name="Oakley B."/>
            <person name="Pocsi I."/>
            <person name="Scazzocchio C."/>
            <person name="Seiboth B."/>
            <person name="vanKuyk P.A."/>
            <person name="Wortman J."/>
            <person name="Dyer P.S."/>
            <person name="Grigoriev I.V."/>
        </authorList>
    </citation>
    <scope>NUCLEOTIDE SEQUENCE [LARGE SCALE GENOMIC DNA]</scope>
    <source>
        <strain evidence="9">CBS 516.65</strain>
    </source>
</reference>
<dbReference type="PANTHER" id="PTHR47540:SF6">
    <property type="entry name" value="ZN(II)2CYS6 TRANSCRIPTION FACTOR (EUROFUNG)"/>
    <property type="match status" value="1"/>
</dbReference>
<dbReference type="PROSITE" id="PS00463">
    <property type="entry name" value="ZN2_CY6_FUNGAL_1"/>
    <property type="match status" value="1"/>
</dbReference>
<dbReference type="GO" id="GO:0045944">
    <property type="term" value="P:positive regulation of transcription by RNA polymerase II"/>
    <property type="evidence" value="ECO:0007669"/>
    <property type="project" value="TreeGrafter"/>
</dbReference>
<dbReference type="GO" id="GO:0006351">
    <property type="term" value="P:DNA-templated transcription"/>
    <property type="evidence" value="ECO:0007669"/>
    <property type="project" value="InterPro"/>
</dbReference>
<dbReference type="PROSITE" id="PS50048">
    <property type="entry name" value="ZN2_CY6_FUNGAL_2"/>
    <property type="match status" value="1"/>
</dbReference>
<evidence type="ECO:0000313" key="9">
    <source>
        <dbReference type="Proteomes" id="UP000184300"/>
    </source>
</evidence>
<dbReference type="GO" id="GO:0005634">
    <property type="term" value="C:nucleus"/>
    <property type="evidence" value="ECO:0007669"/>
    <property type="project" value="UniProtKB-SubCell"/>
</dbReference>
<dbReference type="OrthoDB" id="3548654at2759"/>
<evidence type="ECO:0000256" key="6">
    <source>
        <dbReference type="ARBA" id="ARBA00023242"/>
    </source>
</evidence>
<dbReference type="SMART" id="SM00906">
    <property type="entry name" value="Fungal_trans"/>
    <property type="match status" value="1"/>
</dbReference>
<evidence type="ECO:0000256" key="3">
    <source>
        <dbReference type="ARBA" id="ARBA00023015"/>
    </source>
</evidence>
<dbReference type="InterPro" id="IPR001138">
    <property type="entry name" value="Zn2Cys6_DnaBD"/>
</dbReference>
<sequence>MSTNFKVTPRKLKRTQNACVACRQSKIKCSGEEPCTNCRRRVMRCRFVETGSNVMVAERFVSRPEARYFQKLQAQARLQQQQHTFAVRTPSESTFPEDVCPPAELSQHQPIDHTRSIWTSPFSLPSRILKDACGSKRNWIWLAPSSLWSLTARLKVMITEKLNLEPLNSSPGLLEGDVYAPQWRDTAPNDPPDISGLPSIDQALYLFNTVKFHLGQIYRFFDDEEAFVSHVREFYQGDAVAKASECRLWFVQFLLVLAFGNAFLSRSRGTNDPPGSKFFVRATSLMPDLASLWKDSLLAIEVLAMMGLYRYSIDHRESAHVYVGQAIRIAQLGGLHTQLPEEELGLRTLTRCRNLWWTLYIMDRHFSSSVGIPMTTHDCDITTLVNPSQQDTTLSLQVKLSRMLSTILASELTIIPLYPIYKTERTQLGIFLEQTRSILHTMASHAQEIEKIIHLKFQNSVEAMPRGTRHITLSYHQCVIVATRPLLLSILKERLEKLDHGEEDWQSFLAPTKALINTGIKSAVKTLQILSDEDSLLEVFLPFELEFTYGAAIYLTMTRTLFPRVADGEAGSHNAHSILDEMICKGNKLAEVRKTELTQIESLFQQLATRIEQQGLQTLTLSSPEQSVVSTSTGYNNNNDNGNQGWEDLATAIATDLQTATHCMPGDSQSPSGLLPQDNSDLEFLESIGISSYEFFSIVDGIDDNFGILDPGQGWGG</sequence>
<keyword evidence="6" id="KW-0539">Nucleus</keyword>
<dbReference type="Proteomes" id="UP000184300">
    <property type="component" value="Unassembled WGS sequence"/>
</dbReference>
<dbReference type="GeneID" id="34457854"/>
<accession>A0A1L9V4F6</accession>
<proteinExistence type="predicted"/>
<dbReference type="SUPFAM" id="SSF57701">
    <property type="entry name" value="Zn2/Cys6 DNA-binding domain"/>
    <property type="match status" value="1"/>
</dbReference>
<dbReference type="AlphaFoldDB" id="A0A1L9V4F6"/>
<evidence type="ECO:0000256" key="5">
    <source>
        <dbReference type="ARBA" id="ARBA00023163"/>
    </source>
</evidence>
<dbReference type="SMART" id="SM00066">
    <property type="entry name" value="GAL4"/>
    <property type="match status" value="1"/>
</dbReference>
<evidence type="ECO:0000259" key="7">
    <source>
        <dbReference type="PROSITE" id="PS50048"/>
    </source>
</evidence>
<dbReference type="Pfam" id="PF04082">
    <property type="entry name" value="Fungal_trans"/>
    <property type="match status" value="1"/>
</dbReference>
<name>A0A1L9V4F6_ASPGL</name>
<organism evidence="8 9">
    <name type="scientific">Aspergillus glaucus CBS 516.65</name>
    <dbReference type="NCBI Taxonomy" id="1160497"/>
    <lineage>
        <taxon>Eukaryota</taxon>
        <taxon>Fungi</taxon>
        <taxon>Dikarya</taxon>
        <taxon>Ascomycota</taxon>
        <taxon>Pezizomycotina</taxon>
        <taxon>Eurotiomycetes</taxon>
        <taxon>Eurotiomycetidae</taxon>
        <taxon>Eurotiales</taxon>
        <taxon>Aspergillaceae</taxon>
        <taxon>Aspergillus</taxon>
        <taxon>Aspergillus subgen. Aspergillus</taxon>
    </lineage>
</organism>
<dbReference type="PANTHER" id="PTHR47540">
    <property type="entry name" value="THIAMINE REPRESSIBLE GENES REGULATORY PROTEIN THI5"/>
    <property type="match status" value="1"/>
</dbReference>
<dbReference type="VEuPathDB" id="FungiDB:ASPGLDRAFT_138200"/>
<feature type="domain" description="Zn(2)-C6 fungal-type" evidence="7">
    <location>
        <begin position="18"/>
        <end position="47"/>
    </location>
</feature>
<dbReference type="CDD" id="cd00067">
    <property type="entry name" value="GAL4"/>
    <property type="match status" value="1"/>
</dbReference>
<dbReference type="STRING" id="1160497.A0A1L9V4F6"/>
<dbReference type="GO" id="GO:0000981">
    <property type="term" value="F:DNA-binding transcription factor activity, RNA polymerase II-specific"/>
    <property type="evidence" value="ECO:0007669"/>
    <property type="project" value="InterPro"/>
</dbReference>
<evidence type="ECO:0000313" key="8">
    <source>
        <dbReference type="EMBL" id="OJJ78786.1"/>
    </source>
</evidence>
<keyword evidence="3" id="KW-0805">Transcription regulation</keyword>
<dbReference type="InterPro" id="IPR007219">
    <property type="entry name" value="XnlR_reg_dom"/>
</dbReference>
<evidence type="ECO:0000256" key="2">
    <source>
        <dbReference type="ARBA" id="ARBA00022723"/>
    </source>
</evidence>
<dbReference type="EMBL" id="KV878927">
    <property type="protein sequence ID" value="OJJ78786.1"/>
    <property type="molecule type" value="Genomic_DNA"/>
</dbReference>
<dbReference type="Gene3D" id="4.10.240.10">
    <property type="entry name" value="Zn(2)-C6 fungal-type DNA-binding domain"/>
    <property type="match status" value="1"/>
</dbReference>
<keyword evidence="2" id="KW-0479">Metal-binding</keyword>
<evidence type="ECO:0000256" key="4">
    <source>
        <dbReference type="ARBA" id="ARBA00023125"/>
    </source>
</evidence>
<dbReference type="CDD" id="cd12148">
    <property type="entry name" value="fungal_TF_MHR"/>
    <property type="match status" value="1"/>
</dbReference>
<dbReference type="InterPro" id="IPR051711">
    <property type="entry name" value="Stress_Response_Reg"/>
</dbReference>